<dbReference type="STRING" id="112413.SAMN05421854_102213"/>
<feature type="region of interest" description="Disordered" evidence="1">
    <location>
        <begin position="199"/>
        <end position="234"/>
    </location>
</feature>
<dbReference type="AlphaFoldDB" id="A0A1I5I1C9"/>
<reference evidence="2 3" key="1">
    <citation type="submission" date="2016-10" db="EMBL/GenBank/DDBJ databases">
        <authorList>
            <person name="de Groot N.N."/>
        </authorList>
    </citation>
    <scope>NUCLEOTIDE SEQUENCE [LARGE SCALE GENOMIC DNA]</scope>
    <source>
        <strain evidence="2 3">DSM 44637</strain>
    </source>
</reference>
<name>A0A1I5I1C9_9PSEU</name>
<dbReference type="Proteomes" id="UP000199137">
    <property type="component" value="Unassembled WGS sequence"/>
</dbReference>
<protein>
    <submittedName>
        <fullName evidence="2">Uncharacterized protein</fullName>
    </submittedName>
</protein>
<gene>
    <name evidence="2" type="ORF">SAMN05421854_102213</name>
</gene>
<feature type="compositionally biased region" description="Low complexity" evidence="1">
    <location>
        <begin position="199"/>
        <end position="227"/>
    </location>
</feature>
<evidence type="ECO:0000313" key="3">
    <source>
        <dbReference type="Proteomes" id="UP000199137"/>
    </source>
</evidence>
<evidence type="ECO:0000313" key="2">
    <source>
        <dbReference type="EMBL" id="SFO54384.1"/>
    </source>
</evidence>
<feature type="region of interest" description="Disordered" evidence="1">
    <location>
        <begin position="1"/>
        <end position="26"/>
    </location>
</feature>
<organism evidence="2 3">
    <name type="scientific">Amycolatopsis rubida</name>
    <dbReference type="NCBI Taxonomy" id="112413"/>
    <lineage>
        <taxon>Bacteria</taxon>
        <taxon>Bacillati</taxon>
        <taxon>Actinomycetota</taxon>
        <taxon>Actinomycetes</taxon>
        <taxon>Pseudonocardiales</taxon>
        <taxon>Pseudonocardiaceae</taxon>
        <taxon>Amycolatopsis</taxon>
    </lineage>
</organism>
<feature type="region of interest" description="Disordered" evidence="1">
    <location>
        <begin position="156"/>
        <end position="181"/>
    </location>
</feature>
<dbReference type="EMBL" id="FOWC01000002">
    <property type="protein sequence ID" value="SFO54384.1"/>
    <property type="molecule type" value="Genomic_DNA"/>
</dbReference>
<sequence length="234" mass="23979">MPGGAPGVAEPLAPRTGGRGSKASRGALTSRACVDGRFAVHWHRERAVDGRLAVCRHRERASTGVLRASVRGRASCGVSAPRACIDGRPAGRWHRERSRPGEISPHTVLASAAAECEPETSRSAGHACGRDIARIASTRLGPKALCRAKAWRAARASRSRSTDLTPSAGTRSGLVSGDAGIVTHEPPGRCALILATNASSPARSSRSSGAKTISSASASTSSSPATRLLPAGVA</sequence>
<accession>A0A1I5I1C9</accession>
<proteinExistence type="predicted"/>
<evidence type="ECO:0000256" key="1">
    <source>
        <dbReference type="SAM" id="MobiDB-lite"/>
    </source>
</evidence>